<comment type="caution">
    <text evidence="1">The sequence shown here is derived from an EMBL/GenBank/DDBJ whole genome shotgun (WGS) entry which is preliminary data.</text>
</comment>
<dbReference type="Proteomes" id="UP000094669">
    <property type="component" value="Unassembled WGS sequence"/>
</dbReference>
<evidence type="ECO:0008006" key="3">
    <source>
        <dbReference type="Google" id="ProtNLM"/>
    </source>
</evidence>
<protein>
    <recommendedName>
        <fullName evidence="3">Lipoprotein</fullName>
    </recommendedName>
</protein>
<evidence type="ECO:0000313" key="1">
    <source>
        <dbReference type="EMBL" id="PNV74937.1"/>
    </source>
</evidence>
<proteinExistence type="predicted"/>
<name>A0ABX4YI36_9LEPT</name>
<reference evidence="1" key="1">
    <citation type="submission" date="2018-01" db="EMBL/GenBank/DDBJ databases">
        <title>Genomic characterization of Leptospira inadai serogroup Lyme isolated from captured rat in Brazil and comparative analysis with human reference strain.</title>
        <authorList>
            <person name="Moreno L.Z."/>
            <person name="Loureiro A.P."/>
            <person name="Miraglia F."/>
            <person name="Kremer F.S."/>
            <person name="Eslabao M.R."/>
            <person name="Dellagostin O.A."/>
            <person name="Lilenbaum W."/>
            <person name="Moreno A.M."/>
        </authorList>
    </citation>
    <scope>NUCLEOTIDE SEQUENCE [LARGE SCALE GENOMIC DNA]</scope>
    <source>
        <strain evidence="1">M34/99</strain>
    </source>
</reference>
<evidence type="ECO:0000313" key="2">
    <source>
        <dbReference type="Proteomes" id="UP000094669"/>
    </source>
</evidence>
<gene>
    <name evidence="1" type="ORF">BES34_011755</name>
</gene>
<dbReference type="EMBL" id="MCRM02000010">
    <property type="protein sequence ID" value="PNV74937.1"/>
    <property type="molecule type" value="Genomic_DNA"/>
</dbReference>
<sequence>TEESSQLRERVSVNRRLRTEDRCVRFQRTEDGRQMTVAARCCEGYRSRGDIYCNAGIFP</sequence>
<organism evidence="1 2">
    <name type="scientific">Leptospira inadai serovar Lyme</name>
    <dbReference type="NCBI Taxonomy" id="293084"/>
    <lineage>
        <taxon>Bacteria</taxon>
        <taxon>Pseudomonadati</taxon>
        <taxon>Spirochaetota</taxon>
        <taxon>Spirochaetia</taxon>
        <taxon>Leptospirales</taxon>
        <taxon>Leptospiraceae</taxon>
        <taxon>Leptospira</taxon>
    </lineage>
</organism>
<keyword evidence="2" id="KW-1185">Reference proteome</keyword>
<accession>A0ABX4YI36</accession>
<feature type="non-terminal residue" evidence="1">
    <location>
        <position position="1"/>
    </location>
</feature>